<name>A0A1M5V1U0_9BRAD</name>
<organism evidence="1 2">
    <name type="scientific">Bradyrhizobium erythrophlei</name>
    <dbReference type="NCBI Taxonomy" id="1437360"/>
    <lineage>
        <taxon>Bacteria</taxon>
        <taxon>Pseudomonadati</taxon>
        <taxon>Pseudomonadota</taxon>
        <taxon>Alphaproteobacteria</taxon>
        <taxon>Hyphomicrobiales</taxon>
        <taxon>Nitrobacteraceae</taxon>
        <taxon>Bradyrhizobium</taxon>
    </lineage>
</organism>
<accession>A0A1M5V1U0</accession>
<dbReference type="EMBL" id="LT670818">
    <property type="protein sequence ID" value="SHH69124.1"/>
    <property type="molecule type" value="Genomic_DNA"/>
</dbReference>
<reference evidence="1 2" key="1">
    <citation type="submission" date="2016-11" db="EMBL/GenBank/DDBJ databases">
        <authorList>
            <person name="Jaros S."/>
            <person name="Januszkiewicz K."/>
            <person name="Wedrychowicz H."/>
        </authorList>
    </citation>
    <scope>NUCLEOTIDE SEQUENCE [LARGE SCALE GENOMIC DNA]</scope>
    <source>
        <strain evidence="1 2">GAS242</strain>
    </source>
</reference>
<proteinExistence type="predicted"/>
<dbReference type="Proteomes" id="UP000190675">
    <property type="component" value="Chromosome I"/>
</dbReference>
<protein>
    <submittedName>
        <fullName evidence="1">Uncharacterized protein</fullName>
    </submittedName>
</protein>
<sequence length="41" mass="4882">MQIAGVRCSGFGERKKIKDMIETRRLPMFECFISYCMMRFA</sequence>
<gene>
    <name evidence="1" type="ORF">SAMN05444169_8829</name>
</gene>
<dbReference type="AlphaFoldDB" id="A0A1M5V1U0"/>
<evidence type="ECO:0000313" key="1">
    <source>
        <dbReference type="EMBL" id="SHH69124.1"/>
    </source>
</evidence>
<evidence type="ECO:0000313" key="2">
    <source>
        <dbReference type="Proteomes" id="UP000190675"/>
    </source>
</evidence>